<dbReference type="Pfam" id="PF07681">
    <property type="entry name" value="DoxX"/>
    <property type="match status" value="1"/>
</dbReference>
<organism evidence="6 7">
    <name type="scientific">Clostridium estertheticum</name>
    <dbReference type="NCBI Taxonomy" id="238834"/>
    <lineage>
        <taxon>Bacteria</taxon>
        <taxon>Bacillati</taxon>
        <taxon>Bacillota</taxon>
        <taxon>Clostridia</taxon>
        <taxon>Eubacteriales</taxon>
        <taxon>Clostridiaceae</taxon>
        <taxon>Clostridium</taxon>
    </lineage>
</organism>
<name>A0A7Y3SU28_9CLOT</name>
<evidence type="ECO:0000256" key="2">
    <source>
        <dbReference type="ARBA" id="ARBA00022692"/>
    </source>
</evidence>
<evidence type="ECO:0000313" key="6">
    <source>
        <dbReference type="EMBL" id="NNU75366.1"/>
    </source>
</evidence>
<keyword evidence="2 5" id="KW-0812">Transmembrane</keyword>
<gene>
    <name evidence="6" type="ORF">HLQ16_05420</name>
</gene>
<protein>
    <submittedName>
        <fullName evidence="6">DoxX family membrane protein</fullName>
    </submittedName>
</protein>
<comment type="caution">
    <text evidence="6">The sequence shown here is derived from an EMBL/GenBank/DDBJ whole genome shotgun (WGS) entry which is preliminary data.</text>
</comment>
<dbReference type="EMBL" id="JABEYB010000003">
    <property type="protein sequence ID" value="NNU75366.1"/>
    <property type="molecule type" value="Genomic_DNA"/>
</dbReference>
<dbReference type="Proteomes" id="UP000531659">
    <property type="component" value="Unassembled WGS sequence"/>
</dbReference>
<keyword evidence="3 5" id="KW-1133">Transmembrane helix</keyword>
<dbReference type="PANTHER" id="PTHR39157:SF1">
    <property type="entry name" value="DOXX FAMILY PROTEIN"/>
    <property type="match status" value="1"/>
</dbReference>
<dbReference type="AlphaFoldDB" id="A0A7Y3SU28"/>
<dbReference type="GO" id="GO:0016020">
    <property type="term" value="C:membrane"/>
    <property type="evidence" value="ECO:0007669"/>
    <property type="project" value="UniProtKB-SubCell"/>
</dbReference>
<dbReference type="PANTHER" id="PTHR39157">
    <property type="entry name" value="INTEGRAL MEMBRANE PROTEIN-RELATED"/>
    <property type="match status" value="1"/>
</dbReference>
<evidence type="ECO:0000256" key="4">
    <source>
        <dbReference type="ARBA" id="ARBA00023136"/>
    </source>
</evidence>
<evidence type="ECO:0000256" key="1">
    <source>
        <dbReference type="ARBA" id="ARBA00004141"/>
    </source>
</evidence>
<keyword evidence="4 5" id="KW-0472">Membrane</keyword>
<sequence length="172" mass="18445">MKLLKHKYFNIIWTALRIWLGYQWISAGLEKVTGGGWIGSTAGAGITGFLKAALVKATGAHPAVQSWYADFIKNIALPNAVTFSYLVAFGELLVGISLILGALTVVGLIAGALMNLNYMLAGTTSTNPNMYTAAFILLFVGVNAYTIGLDHFILPILKNIFTKKSDSDLISS</sequence>
<dbReference type="InterPro" id="IPR032808">
    <property type="entry name" value="DoxX"/>
</dbReference>
<evidence type="ECO:0000256" key="3">
    <source>
        <dbReference type="ARBA" id="ARBA00022989"/>
    </source>
</evidence>
<dbReference type="RefSeq" id="WP_171296125.1">
    <property type="nucleotide sequence ID" value="NZ_CP087098.1"/>
</dbReference>
<accession>A0A7Y3SU28</accession>
<evidence type="ECO:0000256" key="5">
    <source>
        <dbReference type="SAM" id="Phobius"/>
    </source>
</evidence>
<reference evidence="6 7" key="1">
    <citation type="submission" date="2020-05" db="EMBL/GenBank/DDBJ databases">
        <title>Complete genome of Clostridium estertheticum subspecies estertheticum, isolated from Vacuum packed lamb meat from New Zealand imported to Switzerland.</title>
        <authorList>
            <person name="Wambui J."/>
            <person name="Stevens M.J.A."/>
            <person name="Stephan R."/>
        </authorList>
    </citation>
    <scope>NUCLEOTIDE SEQUENCE [LARGE SCALE GENOMIC DNA]</scope>
    <source>
        <strain evidence="6 7">CEST001</strain>
    </source>
</reference>
<comment type="subcellular location">
    <subcellularLocation>
        <location evidence="1">Membrane</location>
        <topology evidence="1">Multi-pass membrane protein</topology>
    </subcellularLocation>
</comment>
<proteinExistence type="predicted"/>
<evidence type="ECO:0000313" key="7">
    <source>
        <dbReference type="Proteomes" id="UP000531659"/>
    </source>
</evidence>
<feature type="transmembrane region" description="Helical" evidence="5">
    <location>
        <begin position="130"/>
        <end position="154"/>
    </location>
</feature>
<feature type="transmembrane region" description="Helical" evidence="5">
    <location>
        <begin position="83"/>
        <end position="110"/>
    </location>
</feature>